<accession>A0ABY2RV00</accession>
<keyword evidence="3" id="KW-1185">Reference proteome</keyword>
<comment type="caution">
    <text evidence="2">The sequence shown here is derived from an EMBL/GenBank/DDBJ whole genome shotgun (WGS) entry which is preliminary data.</text>
</comment>
<dbReference type="EMBL" id="SWMS01000035">
    <property type="protein sequence ID" value="TKG60636.1"/>
    <property type="molecule type" value="Genomic_DNA"/>
</dbReference>
<dbReference type="Proteomes" id="UP000309992">
    <property type="component" value="Unassembled WGS sequence"/>
</dbReference>
<dbReference type="Pfam" id="PF05378">
    <property type="entry name" value="Hydant_A_N"/>
    <property type="match status" value="1"/>
</dbReference>
<name>A0ABY2RV00_9PSEU</name>
<evidence type="ECO:0000313" key="3">
    <source>
        <dbReference type="Proteomes" id="UP000309992"/>
    </source>
</evidence>
<protein>
    <recommendedName>
        <fullName evidence="1">Hydantoinase/oxoprolinase N-terminal domain-containing protein</fullName>
    </recommendedName>
</protein>
<dbReference type="InterPro" id="IPR008040">
    <property type="entry name" value="Hydant_A_N"/>
</dbReference>
<dbReference type="InterPro" id="IPR045079">
    <property type="entry name" value="Oxoprolinase-like"/>
</dbReference>
<sequence>MTTEAVRLAVVAGHRRTEAAVVRPDGHPIAAVEFASTGSAVADVDAALTQLLDRHPAETAAARAVVVACGWSAAALHRLHDLNPVLAVRLAATPRSAVPPLNGWPSALRTAVSAGEVVVSGGCGVDGSAPVPLDRAGLRAALARLGPSASAVAVTGTFAGVSPDDERAAERIAETELPGRPVVLSHDFGVLGLLERENAAILNAALTGVGRAVTDALVAALAEHGLTAPCYVVRNDGTLMLAEHAARFPVLTYAGPEAAWLRGGAVLAGLDDALVCRAEHTEVTIGVAHAGRPRVAPGRRMLAGVPTTVGLPHLATVRRTARGADAVRAGSRSHLSRTIERMRDGGAPEQVVLVGAAGELPGVAEVLRPRQARFAAAVGAALAPVGATAETILPRSMPADRRRDLLVERAVELAVRHGADLGAIYVAELTELPLPYLPDSPVHARARVEGPPQLRARPS</sequence>
<reference evidence="2 3" key="1">
    <citation type="journal article" date="2015" name="Antonie Van Leeuwenhoek">
        <title>Prauserella endophytica sp. nov., an endophytic actinobacterium isolated from Tamarix taklamakanensis.</title>
        <authorList>
            <person name="Liu J.M."/>
            <person name="Habden X."/>
            <person name="Guo L."/>
            <person name="Tuo L."/>
            <person name="Jiang Z.K."/>
            <person name="Liu S.W."/>
            <person name="Liu X.F."/>
            <person name="Chen L."/>
            <person name="Li R.F."/>
            <person name="Zhang Y.Q."/>
            <person name="Sun C.H."/>
        </authorList>
    </citation>
    <scope>NUCLEOTIDE SEQUENCE [LARGE SCALE GENOMIC DNA]</scope>
    <source>
        <strain evidence="2 3">CGMCC 4.7182</strain>
    </source>
</reference>
<dbReference type="PANTHER" id="PTHR11365:SF10">
    <property type="entry name" value="HYDANTOINASE_OXOPROLINASE"/>
    <property type="match status" value="1"/>
</dbReference>
<proteinExistence type="predicted"/>
<evidence type="ECO:0000313" key="2">
    <source>
        <dbReference type="EMBL" id="TKG60636.1"/>
    </source>
</evidence>
<dbReference type="RefSeq" id="WP_137097219.1">
    <property type="nucleotide sequence ID" value="NZ_SWMS01000035.1"/>
</dbReference>
<organism evidence="2 3">
    <name type="scientific">Prauserella endophytica</name>
    <dbReference type="NCBI Taxonomy" id="1592324"/>
    <lineage>
        <taxon>Bacteria</taxon>
        <taxon>Bacillati</taxon>
        <taxon>Actinomycetota</taxon>
        <taxon>Actinomycetes</taxon>
        <taxon>Pseudonocardiales</taxon>
        <taxon>Pseudonocardiaceae</taxon>
        <taxon>Prauserella</taxon>
        <taxon>Prauserella coralliicola group</taxon>
    </lineage>
</organism>
<evidence type="ECO:0000259" key="1">
    <source>
        <dbReference type="Pfam" id="PF05378"/>
    </source>
</evidence>
<dbReference type="PANTHER" id="PTHR11365">
    <property type="entry name" value="5-OXOPROLINASE RELATED"/>
    <property type="match status" value="1"/>
</dbReference>
<feature type="domain" description="Hydantoinase/oxoprolinase N-terminal" evidence="1">
    <location>
        <begin position="17"/>
        <end position="176"/>
    </location>
</feature>
<gene>
    <name evidence="2" type="ORF">FCN18_34980</name>
</gene>